<gene>
    <name evidence="1" type="ORF">D5086_014655</name>
</gene>
<accession>A0ACC4BYK1</accession>
<evidence type="ECO:0000313" key="1">
    <source>
        <dbReference type="EMBL" id="KAL3583594.1"/>
    </source>
</evidence>
<name>A0ACC4BYK1_POPAL</name>
<proteinExistence type="predicted"/>
<dbReference type="Proteomes" id="UP000309997">
    <property type="component" value="Unassembled WGS sequence"/>
</dbReference>
<organism evidence="1 2">
    <name type="scientific">Populus alba</name>
    <name type="common">White poplar</name>
    <dbReference type="NCBI Taxonomy" id="43335"/>
    <lineage>
        <taxon>Eukaryota</taxon>
        <taxon>Viridiplantae</taxon>
        <taxon>Streptophyta</taxon>
        <taxon>Embryophyta</taxon>
        <taxon>Tracheophyta</taxon>
        <taxon>Spermatophyta</taxon>
        <taxon>Magnoliopsida</taxon>
        <taxon>eudicotyledons</taxon>
        <taxon>Gunneridae</taxon>
        <taxon>Pentapetalae</taxon>
        <taxon>rosids</taxon>
        <taxon>fabids</taxon>
        <taxon>Malpighiales</taxon>
        <taxon>Salicaceae</taxon>
        <taxon>Saliceae</taxon>
        <taxon>Populus</taxon>
    </lineage>
</organism>
<protein>
    <submittedName>
        <fullName evidence="1">Uncharacterized protein</fullName>
    </submittedName>
</protein>
<sequence length="127" mass="14913">MHLLFYMKIDAAISIIWIKFGITKTANRIYWNQRRYMFMDSCFSDVWLVWSSNICKDTSLDGEHPIECREEYIQKAYHDFSLEDNRLNKNVGGASDNVLSTIKGDFYTLGELHRIKQGHQHGYGNIQ</sequence>
<reference evidence="1 2" key="1">
    <citation type="journal article" date="2024" name="Plant Biotechnol. J.">
        <title>Genome and CRISPR/Cas9 system of a widespread forest tree (Populus alba) in the world.</title>
        <authorList>
            <person name="Liu Y.J."/>
            <person name="Jiang P.F."/>
            <person name="Han X.M."/>
            <person name="Li X.Y."/>
            <person name="Wang H.M."/>
            <person name="Wang Y.J."/>
            <person name="Wang X.X."/>
            <person name="Zeng Q.Y."/>
        </authorList>
    </citation>
    <scope>NUCLEOTIDE SEQUENCE [LARGE SCALE GENOMIC DNA]</scope>
    <source>
        <strain evidence="2">cv. PAL-ZL1</strain>
    </source>
</reference>
<keyword evidence="2" id="KW-1185">Reference proteome</keyword>
<dbReference type="EMBL" id="RCHU02000007">
    <property type="protein sequence ID" value="KAL3583594.1"/>
    <property type="molecule type" value="Genomic_DNA"/>
</dbReference>
<evidence type="ECO:0000313" key="2">
    <source>
        <dbReference type="Proteomes" id="UP000309997"/>
    </source>
</evidence>
<comment type="caution">
    <text evidence="1">The sequence shown here is derived from an EMBL/GenBank/DDBJ whole genome shotgun (WGS) entry which is preliminary data.</text>
</comment>